<sequence>MTSTTLPPTNPNTQNNFPLRTGSLNAQTTTLPLTRKPTPLSSPATPRFNHAVSPAFKRSVERPAALNALPTTNGSPPNLRNASVHTLPDDDSASWTGDSTASSGDDDLFPPPPPPPPPRALKAEIVHPVPPTNLLPVGQIWAAQAAPTIAPAVHAPIRPHPLDIDGSESEFSDSDEASTSRYHDRLRRDLGAAVEGKQRDLRQLRSQMSTKLDEMLDAIRRLTTLENEAMKLLKPDQGGVQKFRQLQKTQMELLSTFKAMRSDFEEDESRLQSLESDLVRAARPAPFSARPNAVGLPGMDSVMQQSIIEAIEEVPEILLGISGERYDDIHPRYQDLLDKVGDRELAREHCEEIRYRREDIIYELEIKLHRKRMQENPGNSISEEELAEMKTSLESIPTNPGEFQARFELPANEEDLNFLEDYDRQLQRAQRRFDRAEQEVHRLREWCINNKAMRQNASYNELLTIYLGTDQPPLPPDDGNMPIEFVPRTGHSKLAHDRFPILMSNPSHVLDELSEQAALNKAMALPADSPESAQRRAECMKELGITKLLQNAKNTPDLINRWLLHRLRTCPMEIELMLTVFETSCKVVNLRRWQEEVLFYWPRDEAAKKSPLEFEGPRTPVDEIYLGEQNFSRINSDIHKSQQADEGGQHSSRRLSGSESDG</sequence>
<feature type="compositionally biased region" description="Low complexity" evidence="2">
    <location>
        <begin position="93"/>
        <end position="103"/>
    </location>
</feature>
<proteinExistence type="predicted"/>
<feature type="compositionally biased region" description="Low complexity" evidence="2">
    <location>
        <begin position="1"/>
        <end position="18"/>
    </location>
</feature>
<feature type="compositionally biased region" description="Pro residues" evidence="2">
    <location>
        <begin position="109"/>
        <end position="119"/>
    </location>
</feature>
<organism evidence="3 4">
    <name type="scientific">Podospora comata</name>
    <dbReference type="NCBI Taxonomy" id="48703"/>
    <lineage>
        <taxon>Eukaryota</taxon>
        <taxon>Fungi</taxon>
        <taxon>Dikarya</taxon>
        <taxon>Ascomycota</taxon>
        <taxon>Pezizomycotina</taxon>
        <taxon>Sordariomycetes</taxon>
        <taxon>Sordariomycetidae</taxon>
        <taxon>Sordariales</taxon>
        <taxon>Podosporaceae</taxon>
        <taxon>Podospora</taxon>
    </lineage>
</organism>
<feature type="compositionally biased region" description="Polar residues" evidence="2">
    <location>
        <begin position="69"/>
        <end position="84"/>
    </location>
</feature>
<keyword evidence="1" id="KW-0175">Coiled coil</keyword>
<feature type="region of interest" description="Disordered" evidence="2">
    <location>
        <begin position="1"/>
        <end position="123"/>
    </location>
</feature>
<reference evidence="3" key="1">
    <citation type="submission" date="2018-02" db="EMBL/GenBank/DDBJ databases">
        <authorList>
            <person name="Silar P."/>
        </authorList>
    </citation>
    <scope>NUCLEOTIDE SEQUENCE [LARGE SCALE GENOMIC DNA]</scope>
    <source>
        <strain evidence="3">T</strain>
    </source>
</reference>
<evidence type="ECO:0000313" key="4">
    <source>
        <dbReference type="Proteomes" id="UP000280685"/>
    </source>
</evidence>
<evidence type="ECO:0000256" key="1">
    <source>
        <dbReference type="SAM" id="Coils"/>
    </source>
</evidence>
<feature type="region of interest" description="Disordered" evidence="2">
    <location>
        <begin position="163"/>
        <end position="183"/>
    </location>
</feature>
<feature type="region of interest" description="Disordered" evidence="2">
    <location>
        <begin position="636"/>
        <end position="662"/>
    </location>
</feature>
<feature type="coiled-coil region" evidence="1">
    <location>
        <begin position="419"/>
        <end position="446"/>
    </location>
</feature>
<protein>
    <submittedName>
        <fullName evidence="3">Uncharacterized protein</fullName>
    </submittedName>
</protein>
<feature type="compositionally biased region" description="Low complexity" evidence="2">
    <location>
        <begin position="28"/>
        <end position="39"/>
    </location>
</feature>
<evidence type="ECO:0000313" key="3">
    <source>
        <dbReference type="EMBL" id="VBB76341.1"/>
    </source>
</evidence>
<name>A0ABY6S4M3_PODCO</name>
<accession>A0ABY6S4M3</accession>
<dbReference type="Proteomes" id="UP000280685">
    <property type="component" value="Chromosome 2"/>
</dbReference>
<evidence type="ECO:0000256" key="2">
    <source>
        <dbReference type="SAM" id="MobiDB-lite"/>
    </source>
</evidence>
<keyword evidence="4" id="KW-1185">Reference proteome</keyword>
<gene>
    <name evidence="3" type="ORF">PODCO_212090</name>
</gene>
<feature type="compositionally biased region" description="Acidic residues" evidence="2">
    <location>
        <begin position="165"/>
        <end position="176"/>
    </location>
</feature>
<dbReference type="EMBL" id="LR026965">
    <property type="protein sequence ID" value="VBB76341.1"/>
    <property type="molecule type" value="Genomic_DNA"/>
</dbReference>